<dbReference type="Proteomes" id="UP000261174">
    <property type="component" value="Unassembled WGS sequence"/>
</dbReference>
<dbReference type="PANTHER" id="PTHR42856:SF1">
    <property type="entry name" value="ACYL-COENZYME A THIOESTERASE PAAI"/>
    <property type="match status" value="1"/>
</dbReference>
<dbReference type="InterPro" id="IPR006683">
    <property type="entry name" value="Thioestr_dom"/>
</dbReference>
<dbReference type="NCBIfam" id="TIGR00369">
    <property type="entry name" value="unchar_dom_1"/>
    <property type="match status" value="1"/>
</dbReference>
<gene>
    <name evidence="3" type="ORF">DXN04_30600</name>
</gene>
<accession>A0A3E1NTE5</accession>
<dbReference type="Gene3D" id="3.10.129.10">
    <property type="entry name" value="Hotdog Thioesterase"/>
    <property type="match status" value="1"/>
</dbReference>
<dbReference type="EMBL" id="QTJV01000016">
    <property type="protein sequence ID" value="RFM31192.1"/>
    <property type="molecule type" value="Genomic_DNA"/>
</dbReference>
<organism evidence="3 4">
    <name type="scientific">Chitinophaga silvisoli</name>
    <dbReference type="NCBI Taxonomy" id="2291814"/>
    <lineage>
        <taxon>Bacteria</taxon>
        <taxon>Pseudomonadati</taxon>
        <taxon>Bacteroidota</taxon>
        <taxon>Chitinophagia</taxon>
        <taxon>Chitinophagales</taxon>
        <taxon>Chitinophagaceae</taxon>
        <taxon>Chitinophaga</taxon>
    </lineage>
</organism>
<evidence type="ECO:0000313" key="4">
    <source>
        <dbReference type="Proteomes" id="UP000261174"/>
    </source>
</evidence>
<protein>
    <submittedName>
        <fullName evidence="3">PaaI family thioesterase</fullName>
    </submittedName>
</protein>
<keyword evidence="1" id="KW-0378">Hydrolase</keyword>
<dbReference type="AlphaFoldDB" id="A0A3E1NTE5"/>
<name>A0A3E1NTE5_9BACT</name>
<dbReference type="Pfam" id="PF03061">
    <property type="entry name" value="4HBT"/>
    <property type="match status" value="1"/>
</dbReference>
<reference evidence="3 4" key="1">
    <citation type="submission" date="2018-08" db="EMBL/GenBank/DDBJ databases">
        <title>Chitinophaga sp. K20C18050901, a novel bacterium isolated from forest soil.</title>
        <authorList>
            <person name="Wang C."/>
        </authorList>
    </citation>
    <scope>NUCLEOTIDE SEQUENCE [LARGE SCALE GENOMIC DNA]</scope>
    <source>
        <strain evidence="3 4">K20C18050901</strain>
    </source>
</reference>
<dbReference type="OrthoDB" id="9806185at2"/>
<sequence>MIKLSILDYLQHMINNTLTPEMYTHMQYPTPISQTLGISLKEIGLGTATVQIDTSKEKYGNQQGTIHGGLLCELADAAIGTAHSTFIAEGESFTSVDLKINFYRPVFNAVLTAKASPLQKGKTISHYMCEIFRSDGKLAAMLTSTVMTLTGEKASGR</sequence>
<evidence type="ECO:0000313" key="3">
    <source>
        <dbReference type="EMBL" id="RFM31192.1"/>
    </source>
</evidence>
<dbReference type="RefSeq" id="WP_116857226.1">
    <property type="nucleotide sequence ID" value="NZ_QTJV01000016.1"/>
</dbReference>
<proteinExistence type="predicted"/>
<feature type="domain" description="Thioesterase" evidence="2">
    <location>
        <begin position="63"/>
        <end position="139"/>
    </location>
</feature>
<evidence type="ECO:0000256" key="1">
    <source>
        <dbReference type="ARBA" id="ARBA00022801"/>
    </source>
</evidence>
<dbReference type="SUPFAM" id="SSF54637">
    <property type="entry name" value="Thioesterase/thiol ester dehydrase-isomerase"/>
    <property type="match status" value="1"/>
</dbReference>
<comment type="caution">
    <text evidence="3">The sequence shown here is derived from an EMBL/GenBank/DDBJ whole genome shotgun (WGS) entry which is preliminary data.</text>
</comment>
<keyword evidence="4" id="KW-1185">Reference proteome</keyword>
<dbReference type="InterPro" id="IPR029069">
    <property type="entry name" value="HotDog_dom_sf"/>
</dbReference>
<dbReference type="InterPro" id="IPR052723">
    <property type="entry name" value="Acyl-CoA_thioesterase_PaaI"/>
</dbReference>
<dbReference type="PANTHER" id="PTHR42856">
    <property type="entry name" value="ACYL-COENZYME A THIOESTERASE PAAI"/>
    <property type="match status" value="1"/>
</dbReference>
<dbReference type="InterPro" id="IPR003736">
    <property type="entry name" value="PAAI_dom"/>
</dbReference>
<dbReference type="GO" id="GO:0016289">
    <property type="term" value="F:acyl-CoA hydrolase activity"/>
    <property type="evidence" value="ECO:0007669"/>
    <property type="project" value="UniProtKB-ARBA"/>
</dbReference>
<dbReference type="CDD" id="cd03443">
    <property type="entry name" value="PaaI_thioesterase"/>
    <property type="match status" value="1"/>
</dbReference>
<evidence type="ECO:0000259" key="2">
    <source>
        <dbReference type="Pfam" id="PF03061"/>
    </source>
</evidence>